<dbReference type="Proteomes" id="UP001141327">
    <property type="component" value="Unassembled WGS sequence"/>
</dbReference>
<keyword evidence="3" id="KW-0645">Protease</keyword>
<evidence type="ECO:0000259" key="2">
    <source>
        <dbReference type="Pfam" id="PF07910"/>
    </source>
</evidence>
<feature type="domain" description="UFSP1/2/DUB catalytic" evidence="2">
    <location>
        <begin position="432"/>
        <end position="631"/>
    </location>
</feature>
<comment type="caution">
    <text evidence="3">The sequence shown here is derived from an EMBL/GenBank/DDBJ whole genome shotgun (WGS) entry which is preliminary data.</text>
</comment>
<dbReference type="PANTHER" id="PTHR48153">
    <property type="entry name" value="UFM1-SPECIFIC PROTEASE 2"/>
    <property type="match status" value="1"/>
</dbReference>
<protein>
    <submittedName>
        <fullName evidence="3">Ufm1-specific protease 2</fullName>
    </submittedName>
</protein>
<dbReference type="Gene3D" id="3.90.70.130">
    <property type="match status" value="1"/>
</dbReference>
<dbReference type="GO" id="GO:0006508">
    <property type="term" value="P:proteolysis"/>
    <property type="evidence" value="ECO:0007669"/>
    <property type="project" value="UniProtKB-KW"/>
</dbReference>
<sequence>MTSLVLGATALRSLREAPKQTFFLVGGRYSGKIRLFSVPRIFTHDGHWEFRKLQEILPFGLEILGFHCDAAALTTIQPLLMSNFSSPNGLIIGTTLVEGEEMAIEFREQGKEAPLDATLETDLQLVADLMFLRVQAPSSVFEGRTGPVPDLALSFGGRLVAADMAAATMGTIFRGNFPPGISSTPAPIYSASLVLVASPAPVGTPSPMVLTKLGASGSPYLMDVLVVASRDALCTDLLGVVQGALLRQAQPHPGPSPAAAGVSHYWPPALAHPVTLPGEAQPLADLPPEWADQVDSGLAATPSLALRWRSLHHRLLGLPARPFLRPGQALPLPSGGAGTAVGSLHSKQALLLGSAPTEASPTATRGLPTRSGLPRLLPIHLLPSRSSEPFLLTFTPASDRGRMVGAGPAEPLWNVHLAIPAARTPQEPYELHTVFGNYQYCHYGQELDDSGWGCAYRSLQTLVSWFRLQGYTGRPNPTHRQIQEALVAMNDKPAGFGQGRQPWIGSFEVGLVLEHWLEQPPGQQPAGEDPAGFFPPARIIPLASGAEFDAHVDELAEHFDRTGTPVMVGGGVLAYTLLGVALDRVSHQAPRYLILDPHYTGADRVEAIVAKGWVAWHPMSLFRTDVHYNLCLPQCPACI</sequence>
<dbReference type="EMBL" id="JAPMOS010000018">
    <property type="protein sequence ID" value="KAJ4459615.1"/>
    <property type="molecule type" value="Genomic_DNA"/>
</dbReference>
<accession>A0ABQ8USA4</accession>
<evidence type="ECO:0000313" key="4">
    <source>
        <dbReference type="Proteomes" id="UP001141327"/>
    </source>
</evidence>
<organism evidence="3 4">
    <name type="scientific">Paratrimastix pyriformis</name>
    <dbReference type="NCBI Taxonomy" id="342808"/>
    <lineage>
        <taxon>Eukaryota</taxon>
        <taxon>Metamonada</taxon>
        <taxon>Preaxostyla</taxon>
        <taxon>Paratrimastigidae</taxon>
        <taxon>Paratrimastix</taxon>
    </lineage>
</organism>
<evidence type="ECO:0000256" key="1">
    <source>
        <dbReference type="ARBA" id="ARBA00022801"/>
    </source>
</evidence>
<dbReference type="PANTHER" id="PTHR48153:SF2">
    <property type="entry name" value="UFM1-SPECIFIC PROTEASE 2"/>
    <property type="match status" value="1"/>
</dbReference>
<dbReference type="GO" id="GO:0008233">
    <property type="term" value="F:peptidase activity"/>
    <property type="evidence" value="ECO:0007669"/>
    <property type="project" value="UniProtKB-KW"/>
</dbReference>
<reference evidence="3" key="1">
    <citation type="journal article" date="2022" name="bioRxiv">
        <title>Genomics of Preaxostyla Flagellates Illuminates Evolutionary Transitions and the Path Towards Mitochondrial Loss.</title>
        <authorList>
            <person name="Novak L.V.F."/>
            <person name="Treitli S.C."/>
            <person name="Pyrih J."/>
            <person name="Halakuc P."/>
            <person name="Pipaliya S.V."/>
            <person name="Vacek V."/>
            <person name="Brzon O."/>
            <person name="Soukal P."/>
            <person name="Eme L."/>
            <person name="Dacks J.B."/>
            <person name="Karnkowska A."/>
            <person name="Elias M."/>
            <person name="Hampl V."/>
        </authorList>
    </citation>
    <scope>NUCLEOTIDE SEQUENCE</scope>
    <source>
        <strain evidence="3">RCP-MX</strain>
    </source>
</reference>
<keyword evidence="1" id="KW-0378">Hydrolase</keyword>
<dbReference type="Pfam" id="PF07910">
    <property type="entry name" value="Peptidase_C78"/>
    <property type="match status" value="1"/>
</dbReference>
<proteinExistence type="predicted"/>
<gene>
    <name evidence="3" type="ORF">PAPYR_4349</name>
</gene>
<name>A0ABQ8USA4_9EUKA</name>
<evidence type="ECO:0000313" key="3">
    <source>
        <dbReference type="EMBL" id="KAJ4459615.1"/>
    </source>
</evidence>
<keyword evidence="4" id="KW-1185">Reference proteome</keyword>
<dbReference type="InterPro" id="IPR012462">
    <property type="entry name" value="UFSP1/2_DUB_cat"/>
</dbReference>